<keyword evidence="1" id="KW-1133">Transmembrane helix</keyword>
<gene>
    <name evidence="2" type="ORF">B0T24DRAFT_683563</name>
</gene>
<name>A0AAE0JVT9_9PEZI</name>
<evidence type="ECO:0000256" key="1">
    <source>
        <dbReference type="SAM" id="Phobius"/>
    </source>
</evidence>
<feature type="transmembrane region" description="Helical" evidence="1">
    <location>
        <begin position="12"/>
        <end position="30"/>
    </location>
</feature>
<dbReference type="EMBL" id="JAULSN010000009">
    <property type="protein sequence ID" value="KAK3364915.1"/>
    <property type="molecule type" value="Genomic_DNA"/>
</dbReference>
<sequence length="127" mass="13632">MTITLADARTWLGVALGVVSIVLTLSICWLERRKAKKQARDLEARAELAERRFGQVLPMAVELVTRAVEAGIKAKEAEMEVRDLRSTMKGRAQSRDDAGNVIAALDASVRRRVVSAEASAAAGEGGA</sequence>
<reference evidence="2" key="2">
    <citation type="submission" date="2023-06" db="EMBL/GenBank/DDBJ databases">
        <authorList>
            <consortium name="Lawrence Berkeley National Laboratory"/>
            <person name="Haridas S."/>
            <person name="Hensen N."/>
            <person name="Bonometti L."/>
            <person name="Westerberg I."/>
            <person name="Brannstrom I.O."/>
            <person name="Guillou S."/>
            <person name="Cros-Aarteil S."/>
            <person name="Calhoun S."/>
            <person name="Kuo A."/>
            <person name="Mondo S."/>
            <person name="Pangilinan J."/>
            <person name="Riley R."/>
            <person name="Labutti K."/>
            <person name="Andreopoulos B."/>
            <person name="Lipzen A."/>
            <person name="Chen C."/>
            <person name="Yanf M."/>
            <person name="Daum C."/>
            <person name="Ng V."/>
            <person name="Clum A."/>
            <person name="Steindorff A."/>
            <person name="Ohm R."/>
            <person name="Martin F."/>
            <person name="Silar P."/>
            <person name="Natvig D."/>
            <person name="Lalanne C."/>
            <person name="Gautier V."/>
            <person name="Ament-Velasquez S.L."/>
            <person name="Kruys A."/>
            <person name="Hutchinson M.I."/>
            <person name="Powell A.J."/>
            <person name="Barry K."/>
            <person name="Miller A.N."/>
            <person name="Grigoriev I.V."/>
            <person name="Debuchy R."/>
            <person name="Gladieux P."/>
            <person name="Thoren M.H."/>
            <person name="Johannesson H."/>
        </authorList>
    </citation>
    <scope>NUCLEOTIDE SEQUENCE</scope>
    <source>
        <strain evidence="2">CBS 958.72</strain>
    </source>
</reference>
<dbReference type="AlphaFoldDB" id="A0AAE0JVT9"/>
<reference evidence="2" key="1">
    <citation type="journal article" date="2023" name="Mol. Phylogenet. Evol.">
        <title>Genome-scale phylogeny and comparative genomics of the fungal order Sordariales.</title>
        <authorList>
            <person name="Hensen N."/>
            <person name="Bonometti L."/>
            <person name="Westerberg I."/>
            <person name="Brannstrom I.O."/>
            <person name="Guillou S."/>
            <person name="Cros-Aarteil S."/>
            <person name="Calhoun S."/>
            <person name="Haridas S."/>
            <person name="Kuo A."/>
            <person name="Mondo S."/>
            <person name="Pangilinan J."/>
            <person name="Riley R."/>
            <person name="LaButti K."/>
            <person name="Andreopoulos B."/>
            <person name="Lipzen A."/>
            <person name="Chen C."/>
            <person name="Yan M."/>
            <person name="Daum C."/>
            <person name="Ng V."/>
            <person name="Clum A."/>
            <person name="Steindorff A."/>
            <person name="Ohm R.A."/>
            <person name="Martin F."/>
            <person name="Silar P."/>
            <person name="Natvig D.O."/>
            <person name="Lalanne C."/>
            <person name="Gautier V."/>
            <person name="Ament-Velasquez S.L."/>
            <person name="Kruys A."/>
            <person name="Hutchinson M.I."/>
            <person name="Powell A.J."/>
            <person name="Barry K."/>
            <person name="Miller A.N."/>
            <person name="Grigoriev I.V."/>
            <person name="Debuchy R."/>
            <person name="Gladieux P."/>
            <person name="Hiltunen Thoren M."/>
            <person name="Johannesson H."/>
        </authorList>
    </citation>
    <scope>NUCLEOTIDE SEQUENCE</scope>
    <source>
        <strain evidence="2">CBS 958.72</strain>
    </source>
</reference>
<keyword evidence="1" id="KW-0812">Transmembrane</keyword>
<accession>A0AAE0JVT9</accession>
<dbReference type="Proteomes" id="UP001287356">
    <property type="component" value="Unassembled WGS sequence"/>
</dbReference>
<keyword evidence="3" id="KW-1185">Reference proteome</keyword>
<evidence type="ECO:0000313" key="3">
    <source>
        <dbReference type="Proteomes" id="UP001287356"/>
    </source>
</evidence>
<keyword evidence="1" id="KW-0472">Membrane</keyword>
<proteinExistence type="predicted"/>
<organism evidence="2 3">
    <name type="scientific">Lasiosphaeria ovina</name>
    <dbReference type="NCBI Taxonomy" id="92902"/>
    <lineage>
        <taxon>Eukaryota</taxon>
        <taxon>Fungi</taxon>
        <taxon>Dikarya</taxon>
        <taxon>Ascomycota</taxon>
        <taxon>Pezizomycotina</taxon>
        <taxon>Sordariomycetes</taxon>
        <taxon>Sordariomycetidae</taxon>
        <taxon>Sordariales</taxon>
        <taxon>Lasiosphaeriaceae</taxon>
        <taxon>Lasiosphaeria</taxon>
    </lineage>
</organism>
<comment type="caution">
    <text evidence="2">The sequence shown here is derived from an EMBL/GenBank/DDBJ whole genome shotgun (WGS) entry which is preliminary data.</text>
</comment>
<protein>
    <submittedName>
        <fullName evidence="2">Uncharacterized protein</fullName>
    </submittedName>
</protein>
<evidence type="ECO:0000313" key="2">
    <source>
        <dbReference type="EMBL" id="KAK3364915.1"/>
    </source>
</evidence>